<dbReference type="AlphaFoldDB" id="I0IB76"/>
<dbReference type="HOGENOM" id="CLU_1077105_0_0_0"/>
<gene>
    <name evidence="1" type="ordered locus">PSMK_03550</name>
</gene>
<evidence type="ECO:0000313" key="2">
    <source>
        <dbReference type="Proteomes" id="UP000007881"/>
    </source>
</evidence>
<dbReference type="Proteomes" id="UP000007881">
    <property type="component" value="Chromosome"/>
</dbReference>
<reference evidence="1 2" key="1">
    <citation type="submission" date="2012-02" db="EMBL/GenBank/DDBJ databases">
        <title>Complete genome sequence of Phycisphaera mikurensis NBRC 102666.</title>
        <authorList>
            <person name="Ankai A."/>
            <person name="Hosoyama A."/>
            <person name="Terui Y."/>
            <person name="Sekine M."/>
            <person name="Fukai R."/>
            <person name="Kato Y."/>
            <person name="Nakamura S."/>
            <person name="Yamada-Narita S."/>
            <person name="Kawakoshi A."/>
            <person name="Fukunaga Y."/>
            <person name="Yamazaki S."/>
            <person name="Fujita N."/>
        </authorList>
    </citation>
    <scope>NUCLEOTIDE SEQUENCE [LARGE SCALE GENOMIC DNA]</scope>
    <source>
        <strain evidence="2">NBRC 102666 / KCTC 22515 / FYK2301M01</strain>
    </source>
</reference>
<keyword evidence="2" id="KW-1185">Reference proteome</keyword>
<accession>I0IB76</accession>
<proteinExistence type="predicted"/>
<protein>
    <submittedName>
        <fullName evidence="1">Uncharacterized protein</fullName>
    </submittedName>
</protein>
<dbReference type="STRING" id="1142394.PSMK_03550"/>
<name>I0IB76_PHYMF</name>
<organism evidence="1 2">
    <name type="scientific">Phycisphaera mikurensis (strain NBRC 102666 / KCTC 22515 / FYK2301M01)</name>
    <dbReference type="NCBI Taxonomy" id="1142394"/>
    <lineage>
        <taxon>Bacteria</taxon>
        <taxon>Pseudomonadati</taxon>
        <taxon>Planctomycetota</taxon>
        <taxon>Phycisphaerae</taxon>
        <taxon>Phycisphaerales</taxon>
        <taxon>Phycisphaeraceae</taxon>
        <taxon>Phycisphaera</taxon>
    </lineage>
</organism>
<evidence type="ECO:0000313" key="1">
    <source>
        <dbReference type="EMBL" id="BAM02514.1"/>
    </source>
</evidence>
<dbReference type="KEGG" id="phm:PSMK_03550"/>
<sequence>MRTFDELMASASAKLVAMDYLACEAECLEGLGLARAESDFTAYRRALRPLQEARRARRMLAADAAVWIGSEPPADPPPGAGRAGRVIAAGAGCCCIVGAPQAGAARLARARERGLHAEVLLAEPLAPTRPGGEPERWVVAAPPAGDASADRGGSAAREPAVRGLFPAEVAAPPAGLVGVALHPESAVAGTTARHWFIAASEAVGDAALAWAEAATPPATAQRLAALESAVAGVDDHELLHQALAGAAASLEVAGGGSA</sequence>
<dbReference type="EMBL" id="AP012338">
    <property type="protein sequence ID" value="BAM02514.1"/>
    <property type="molecule type" value="Genomic_DNA"/>
</dbReference>
<dbReference type="RefSeq" id="WP_014435734.1">
    <property type="nucleotide sequence ID" value="NC_017080.1"/>
</dbReference>